<dbReference type="STRING" id="501010.NOSIN_11180"/>
<comment type="caution">
    <text evidence="2">The sequence shown here is derived from an EMBL/GenBank/DDBJ whole genome shotgun (WGS) entry which is preliminary data.</text>
</comment>
<dbReference type="AlphaFoldDB" id="A0A1V3C0G0"/>
<dbReference type="PROSITE" id="PS50206">
    <property type="entry name" value="RHODANESE_3"/>
    <property type="match status" value="1"/>
</dbReference>
<dbReference type="CDD" id="cd00158">
    <property type="entry name" value="RHOD"/>
    <property type="match status" value="1"/>
</dbReference>
<accession>A0A1V3C0G0</accession>
<dbReference type="EMBL" id="MCOK01000001">
    <property type="protein sequence ID" value="OOC54297.1"/>
    <property type="molecule type" value="Genomic_DNA"/>
</dbReference>
<dbReference type="GO" id="GO:0004792">
    <property type="term" value="F:thiosulfate-cyanide sulfurtransferase activity"/>
    <property type="evidence" value="ECO:0007669"/>
    <property type="project" value="InterPro"/>
</dbReference>
<dbReference type="InterPro" id="IPR001763">
    <property type="entry name" value="Rhodanese-like_dom"/>
</dbReference>
<evidence type="ECO:0000259" key="1">
    <source>
        <dbReference type="PROSITE" id="PS50206"/>
    </source>
</evidence>
<keyword evidence="3" id="KW-1185">Reference proteome</keyword>
<gene>
    <name evidence="2" type="ORF">NOSIN_11180</name>
</gene>
<dbReference type="Proteomes" id="UP000189004">
    <property type="component" value="Unassembled WGS sequence"/>
</dbReference>
<dbReference type="InterPro" id="IPR001307">
    <property type="entry name" value="Thiosulphate_STrfase_CS"/>
</dbReference>
<keyword evidence="2" id="KW-0808">Transferase</keyword>
<protein>
    <submittedName>
        <fullName evidence="2">Sulfurtransferase</fullName>
    </submittedName>
</protein>
<feature type="domain" description="Rhodanese" evidence="1">
    <location>
        <begin position="15"/>
        <end position="107"/>
    </location>
</feature>
<dbReference type="PROSITE" id="PS00380">
    <property type="entry name" value="RHODANESE_1"/>
    <property type="match status" value="1"/>
</dbReference>
<name>A0A1V3C0G0_9ACTN</name>
<evidence type="ECO:0000313" key="3">
    <source>
        <dbReference type="Proteomes" id="UP000189004"/>
    </source>
</evidence>
<dbReference type="Gene3D" id="3.40.250.10">
    <property type="entry name" value="Rhodanese-like domain"/>
    <property type="match status" value="1"/>
</dbReference>
<dbReference type="SMART" id="SM00450">
    <property type="entry name" value="RHOD"/>
    <property type="match status" value="1"/>
</dbReference>
<dbReference type="OrthoDB" id="9802991at2"/>
<dbReference type="InterPro" id="IPR036873">
    <property type="entry name" value="Rhodanese-like_dom_sf"/>
</dbReference>
<dbReference type="RefSeq" id="WP_077690700.1">
    <property type="nucleotide sequence ID" value="NZ_MCOK01000001.1"/>
</dbReference>
<reference evidence="3" key="1">
    <citation type="submission" date="2016-08" db="EMBL/GenBank/DDBJ databases">
        <authorList>
            <person name="Tokovenko B."/>
            <person name="Kalinowski J."/>
        </authorList>
    </citation>
    <scope>NUCLEOTIDE SEQUENCE [LARGE SCALE GENOMIC DNA]</scope>
    <source>
        <strain evidence="3">UTMC102</strain>
    </source>
</reference>
<sequence>MTTLISRDDLRKHVDDGTVTVVDALGGGYYEQQHLPGALALTADEVAGRATELLPDKDALIAVYCSNPACGNSQAVANALEGLGYTRVRKYREGIQDWVEAGLPVEAGQPARG</sequence>
<organism evidence="2 3">
    <name type="scientific">Nocardiopsis sinuspersici</name>
    <dbReference type="NCBI Taxonomy" id="501010"/>
    <lineage>
        <taxon>Bacteria</taxon>
        <taxon>Bacillati</taxon>
        <taxon>Actinomycetota</taxon>
        <taxon>Actinomycetes</taxon>
        <taxon>Streptosporangiales</taxon>
        <taxon>Nocardiopsidaceae</taxon>
        <taxon>Nocardiopsis</taxon>
    </lineage>
</organism>
<dbReference type="Pfam" id="PF00581">
    <property type="entry name" value="Rhodanese"/>
    <property type="match status" value="1"/>
</dbReference>
<evidence type="ECO:0000313" key="2">
    <source>
        <dbReference type="EMBL" id="OOC54297.1"/>
    </source>
</evidence>
<proteinExistence type="predicted"/>
<dbReference type="SUPFAM" id="SSF52821">
    <property type="entry name" value="Rhodanese/Cell cycle control phosphatase"/>
    <property type="match status" value="1"/>
</dbReference>